<evidence type="ECO:0000256" key="10">
    <source>
        <dbReference type="PROSITE-ProRule" id="PRU10141"/>
    </source>
</evidence>
<evidence type="ECO:0000256" key="2">
    <source>
        <dbReference type="ARBA" id="ARBA00022527"/>
    </source>
</evidence>
<keyword evidence="3" id="KW-0808">Transferase</keyword>
<name>A0AAD8U2A1_LOLMU</name>
<feature type="signal peptide" evidence="12">
    <location>
        <begin position="1"/>
        <end position="31"/>
    </location>
</feature>
<dbReference type="GO" id="GO:0004674">
    <property type="term" value="F:protein serine/threonine kinase activity"/>
    <property type="evidence" value="ECO:0007669"/>
    <property type="project" value="UniProtKB-KW"/>
</dbReference>
<organism evidence="14 15">
    <name type="scientific">Lolium multiflorum</name>
    <name type="common">Italian ryegrass</name>
    <name type="synonym">Lolium perenne subsp. multiflorum</name>
    <dbReference type="NCBI Taxonomy" id="4521"/>
    <lineage>
        <taxon>Eukaryota</taxon>
        <taxon>Viridiplantae</taxon>
        <taxon>Streptophyta</taxon>
        <taxon>Embryophyta</taxon>
        <taxon>Tracheophyta</taxon>
        <taxon>Spermatophyta</taxon>
        <taxon>Magnoliopsida</taxon>
        <taxon>Liliopsida</taxon>
        <taxon>Poales</taxon>
        <taxon>Poaceae</taxon>
        <taxon>BOP clade</taxon>
        <taxon>Pooideae</taxon>
        <taxon>Poodae</taxon>
        <taxon>Poeae</taxon>
        <taxon>Poeae Chloroplast Group 2 (Poeae type)</taxon>
        <taxon>Loliodinae</taxon>
        <taxon>Loliinae</taxon>
        <taxon>Lolium</taxon>
    </lineage>
</organism>
<dbReference type="GO" id="GO:0030247">
    <property type="term" value="F:polysaccharide binding"/>
    <property type="evidence" value="ECO:0007669"/>
    <property type="project" value="InterPro"/>
</dbReference>
<feature type="domain" description="Protein kinase" evidence="13">
    <location>
        <begin position="452"/>
        <end position="717"/>
    </location>
</feature>
<dbReference type="InterPro" id="IPR045274">
    <property type="entry name" value="WAK-like"/>
</dbReference>
<dbReference type="FunFam" id="3.30.200.20:FF:000581">
    <property type="entry name" value="Wall-associated receptor kinase 3"/>
    <property type="match status" value="1"/>
</dbReference>
<evidence type="ECO:0000256" key="8">
    <source>
        <dbReference type="ARBA" id="ARBA00023157"/>
    </source>
</evidence>
<dbReference type="PROSITE" id="PS01187">
    <property type="entry name" value="EGF_CA"/>
    <property type="match status" value="1"/>
</dbReference>
<accession>A0AAD8U2A1</accession>
<dbReference type="EMBL" id="JAUUTY010000001">
    <property type="protein sequence ID" value="KAK1697616.1"/>
    <property type="molecule type" value="Genomic_DNA"/>
</dbReference>
<dbReference type="SMART" id="SM00179">
    <property type="entry name" value="EGF_CA"/>
    <property type="match status" value="1"/>
</dbReference>
<keyword evidence="6" id="KW-0418">Kinase</keyword>
<dbReference type="CDD" id="cd00054">
    <property type="entry name" value="EGF_CA"/>
    <property type="match status" value="1"/>
</dbReference>
<dbReference type="Gene3D" id="2.10.25.10">
    <property type="entry name" value="Laminin"/>
    <property type="match status" value="1"/>
</dbReference>
<keyword evidence="8" id="KW-1015">Disulfide bond</keyword>
<dbReference type="Pfam" id="PF13947">
    <property type="entry name" value="GUB_WAK_bind"/>
    <property type="match status" value="1"/>
</dbReference>
<dbReference type="SUPFAM" id="SSF56112">
    <property type="entry name" value="Protein kinase-like (PK-like)"/>
    <property type="match status" value="1"/>
</dbReference>
<dbReference type="GO" id="GO:0005524">
    <property type="term" value="F:ATP binding"/>
    <property type="evidence" value="ECO:0007669"/>
    <property type="project" value="UniProtKB-UniRule"/>
</dbReference>
<reference evidence="14" key="1">
    <citation type="submission" date="2023-07" db="EMBL/GenBank/DDBJ databases">
        <title>A chromosome-level genome assembly of Lolium multiflorum.</title>
        <authorList>
            <person name="Chen Y."/>
            <person name="Copetti D."/>
            <person name="Kolliker R."/>
            <person name="Studer B."/>
        </authorList>
    </citation>
    <scope>NUCLEOTIDE SEQUENCE</scope>
    <source>
        <strain evidence="14">02402/16</strain>
        <tissue evidence="14">Leaf</tissue>
    </source>
</reference>
<dbReference type="SMART" id="SM00220">
    <property type="entry name" value="S_TKc"/>
    <property type="match status" value="1"/>
</dbReference>
<evidence type="ECO:0000256" key="12">
    <source>
        <dbReference type="SAM" id="SignalP"/>
    </source>
</evidence>
<feature type="binding site" evidence="10">
    <location>
        <position position="481"/>
    </location>
    <ligand>
        <name>ATP</name>
        <dbReference type="ChEBI" id="CHEBI:30616"/>
    </ligand>
</feature>
<dbReference type="GO" id="GO:0005509">
    <property type="term" value="F:calcium ion binding"/>
    <property type="evidence" value="ECO:0007669"/>
    <property type="project" value="InterPro"/>
</dbReference>
<dbReference type="PROSITE" id="PS00107">
    <property type="entry name" value="PROTEIN_KINASE_ATP"/>
    <property type="match status" value="1"/>
</dbReference>
<keyword evidence="15" id="KW-1185">Reference proteome</keyword>
<dbReference type="InterPro" id="IPR025287">
    <property type="entry name" value="WAK_GUB"/>
</dbReference>
<keyword evidence="11" id="KW-0812">Transmembrane</keyword>
<evidence type="ECO:0000259" key="13">
    <source>
        <dbReference type="PROSITE" id="PS50011"/>
    </source>
</evidence>
<keyword evidence="4 12" id="KW-0732">Signal</keyword>
<protein>
    <recommendedName>
        <fullName evidence="13">Protein kinase domain-containing protein</fullName>
    </recommendedName>
</protein>
<gene>
    <name evidence="14" type="ORF">QYE76_014313</name>
</gene>
<keyword evidence="2" id="KW-0723">Serine/threonine-protein kinase</keyword>
<evidence type="ECO:0000256" key="11">
    <source>
        <dbReference type="SAM" id="Phobius"/>
    </source>
</evidence>
<evidence type="ECO:0000256" key="4">
    <source>
        <dbReference type="ARBA" id="ARBA00022729"/>
    </source>
</evidence>
<dbReference type="Gene3D" id="3.30.200.20">
    <property type="entry name" value="Phosphorylase Kinase, domain 1"/>
    <property type="match status" value="1"/>
</dbReference>
<keyword evidence="9" id="KW-0325">Glycoprotein</keyword>
<feature type="chain" id="PRO_5042217277" description="Protein kinase domain-containing protein" evidence="12">
    <location>
        <begin position="32"/>
        <end position="735"/>
    </location>
</feature>
<dbReference type="PROSITE" id="PS00108">
    <property type="entry name" value="PROTEIN_KINASE_ST"/>
    <property type="match status" value="1"/>
</dbReference>
<dbReference type="Pfam" id="PF07714">
    <property type="entry name" value="PK_Tyr_Ser-Thr"/>
    <property type="match status" value="1"/>
</dbReference>
<evidence type="ECO:0000313" key="15">
    <source>
        <dbReference type="Proteomes" id="UP001231189"/>
    </source>
</evidence>
<evidence type="ECO:0000256" key="1">
    <source>
        <dbReference type="ARBA" id="ARBA00004479"/>
    </source>
</evidence>
<evidence type="ECO:0000256" key="9">
    <source>
        <dbReference type="ARBA" id="ARBA00023180"/>
    </source>
</evidence>
<feature type="transmembrane region" description="Helical" evidence="11">
    <location>
        <begin position="398"/>
        <end position="415"/>
    </location>
</feature>
<sequence length="735" mass="81412">MAPPSQLIQYPQLLSILLLAAIVTLQHVAAAADELQGRPRQGMGRPGCRDKCGGMSIPFPFGMGKPGCFLPGFEVTCNTSFTPPRAFLAHSDKKQVIYEYTSNGSYEQSEWKRSSAPVELFDISPEKSEVRVYGGVNSRCFAGRSETEARLKGKYMVLGQEGPFLLSSTRNELIGVGRNVEPVFTGNFDTLMSYTYHVQLSCKSFLHIGNIGLAANGSCAGMGCCHIAVPKQLIPVKNTGVFFSDESSGRNLSPCSYGMVVEKSWYNFSTDDMDGYEALSRKLARGFPLVLDFAIRNGSCERDGCLSGNTSCAKAAYGPGYGCKCWEHYHGNPYIANGCQDIDECQLREQSAEFRDLYPCDGICTNIPGGYDCRCKRGMKGDAKKGNCTEIFPRPAKIIVGISGLIVVLIIMIMAKQHLKLKNFYEQNGGPILNGVKNIRIYTRKQLKQITNNYESIIGQGHFGKVYKGTLKDKQQVAVKKSIKVDKDMKKEFTDEVIIQSEMRHKNIVRLLGCCLEFDVPMLVYEFVAKGSLYDVLFKCKDGLPVNKRLAIAIGSAEGLTYMHSAGENTIRHGDVKSANILLDEHFSPKVSDFGTSKLLAKGKDEETDRVIGDMSYIDPIYMEKGIVTQKSDVYSFGIVLIELITRRPATYDVKRSYVANFVQSCAEKRARNFIDNDITSEVDINILEMVSGVAADCLKLNPEERPDMKQVEHRLLEIVGQPISWSEEALAGRS</sequence>
<dbReference type="SMART" id="SM00181">
    <property type="entry name" value="EGF"/>
    <property type="match status" value="2"/>
</dbReference>
<dbReference type="Proteomes" id="UP001231189">
    <property type="component" value="Unassembled WGS sequence"/>
</dbReference>
<dbReference type="PROSITE" id="PS50011">
    <property type="entry name" value="PROTEIN_KINASE_DOM"/>
    <property type="match status" value="1"/>
</dbReference>
<keyword evidence="11" id="KW-0472">Membrane</keyword>
<dbReference type="InterPro" id="IPR000742">
    <property type="entry name" value="EGF"/>
</dbReference>
<evidence type="ECO:0000256" key="6">
    <source>
        <dbReference type="ARBA" id="ARBA00022777"/>
    </source>
</evidence>
<dbReference type="GO" id="GO:0005886">
    <property type="term" value="C:plasma membrane"/>
    <property type="evidence" value="ECO:0007669"/>
    <property type="project" value="TreeGrafter"/>
</dbReference>
<evidence type="ECO:0000256" key="3">
    <source>
        <dbReference type="ARBA" id="ARBA00022679"/>
    </source>
</evidence>
<keyword evidence="7 10" id="KW-0067">ATP-binding</keyword>
<dbReference type="InterPro" id="IPR018097">
    <property type="entry name" value="EGF_Ca-bd_CS"/>
</dbReference>
<dbReference type="PANTHER" id="PTHR27005">
    <property type="entry name" value="WALL-ASSOCIATED RECEPTOR KINASE-LIKE 21"/>
    <property type="match status" value="1"/>
</dbReference>
<evidence type="ECO:0000256" key="5">
    <source>
        <dbReference type="ARBA" id="ARBA00022741"/>
    </source>
</evidence>
<evidence type="ECO:0000313" key="14">
    <source>
        <dbReference type="EMBL" id="KAK1697616.1"/>
    </source>
</evidence>
<dbReference type="PANTHER" id="PTHR27005:SF241">
    <property type="entry name" value="OS10G0174548 PROTEIN"/>
    <property type="match status" value="1"/>
</dbReference>
<dbReference type="InterPro" id="IPR017441">
    <property type="entry name" value="Protein_kinase_ATP_BS"/>
</dbReference>
<dbReference type="SUPFAM" id="SSF57196">
    <property type="entry name" value="EGF/Laminin"/>
    <property type="match status" value="1"/>
</dbReference>
<dbReference type="GO" id="GO:0007166">
    <property type="term" value="P:cell surface receptor signaling pathway"/>
    <property type="evidence" value="ECO:0007669"/>
    <property type="project" value="InterPro"/>
</dbReference>
<dbReference type="CDD" id="cd14066">
    <property type="entry name" value="STKc_IRAK"/>
    <property type="match status" value="1"/>
</dbReference>
<dbReference type="InterPro" id="IPR001881">
    <property type="entry name" value="EGF-like_Ca-bd_dom"/>
</dbReference>
<dbReference type="Gene3D" id="1.10.510.10">
    <property type="entry name" value="Transferase(Phosphotransferase) domain 1"/>
    <property type="match status" value="1"/>
</dbReference>
<dbReference type="AlphaFoldDB" id="A0AAD8U2A1"/>
<dbReference type="InterPro" id="IPR011009">
    <property type="entry name" value="Kinase-like_dom_sf"/>
</dbReference>
<keyword evidence="5 10" id="KW-0547">Nucleotide-binding</keyword>
<comment type="subcellular location">
    <subcellularLocation>
        <location evidence="1">Membrane</location>
        <topology evidence="1">Single-pass type I membrane protein</topology>
    </subcellularLocation>
</comment>
<comment type="caution">
    <text evidence="14">The sequence shown here is derived from an EMBL/GenBank/DDBJ whole genome shotgun (WGS) entry which is preliminary data.</text>
</comment>
<dbReference type="InterPro" id="IPR000719">
    <property type="entry name" value="Prot_kinase_dom"/>
</dbReference>
<dbReference type="InterPro" id="IPR001245">
    <property type="entry name" value="Ser-Thr/Tyr_kinase_cat_dom"/>
</dbReference>
<proteinExistence type="predicted"/>
<dbReference type="InterPro" id="IPR008271">
    <property type="entry name" value="Ser/Thr_kinase_AS"/>
</dbReference>
<keyword evidence="11" id="KW-1133">Transmembrane helix</keyword>
<evidence type="ECO:0000256" key="7">
    <source>
        <dbReference type="ARBA" id="ARBA00022840"/>
    </source>
</evidence>
<dbReference type="FunFam" id="2.10.25.10:FF:000704">
    <property type="entry name" value="Os12g0614800 protein"/>
    <property type="match status" value="1"/>
</dbReference>